<reference evidence="5" key="1">
    <citation type="journal article" date="2023" name="Plant J.">
        <title>Genome sequences and population genomics provide insights into the demographic history, inbreeding, and mutation load of two 'living fossil' tree species of Dipteronia.</title>
        <authorList>
            <person name="Feng Y."/>
            <person name="Comes H.P."/>
            <person name="Chen J."/>
            <person name="Zhu S."/>
            <person name="Lu R."/>
            <person name="Zhang X."/>
            <person name="Li P."/>
            <person name="Qiu J."/>
            <person name="Olsen K.M."/>
            <person name="Qiu Y."/>
        </authorList>
    </citation>
    <scope>NUCLEOTIDE SEQUENCE</scope>
    <source>
        <strain evidence="5">NBL</strain>
    </source>
</reference>
<evidence type="ECO:0000313" key="5">
    <source>
        <dbReference type="EMBL" id="KAK3223551.1"/>
    </source>
</evidence>
<sequence length="465" mass="52364">MIEENTTKSHTLLWLLIQTLITEMTLEVEVISKETIKPSSPTPEHLRHYHLSFLDQISPPVYSPLVLFYPTHQNNQEIAIDNVQITTQLKTSLSEVLTCFYPLAGRIKDNTLIHCGDVDDGGGIPFMEATVNCSLSDVIRNPVPAELNKLLPFPELDDGADEIPLGVQFNTFKCGGFGIGVCLSHKIGDALSLFTFLKNWAATARGDRDSVQTEFVSASLFPPRNLSGFKPTTGITKENIITKRFVFSASKIEEFRAKYTDQSIENPKRPSRVEALSAFLWSRFVASKKKEVLPGVADRVYTVLHAVNLRPRFEPPLPEYSFGNLYRIAVTVPSTEEDDDDEEQAAYRLIVQMRESISRVDKEYVKKLQERSELHLGFLNDMVERFNRGEMVSFNITSLCRFPLYESDFGWGKPVWVGSVSLAFSNVVSFIDTVSGNGIEAWMNMKEEDMAKLEVDEELILATTA</sequence>
<feature type="signal peptide" evidence="4">
    <location>
        <begin position="1"/>
        <end position="27"/>
    </location>
</feature>
<dbReference type="Pfam" id="PF02458">
    <property type="entry name" value="Transferase"/>
    <property type="match status" value="1"/>
</dbReference>
<dbReference type="PANTHER" id="PTHR31623:SF46">
    <property type="entry name" value="VINORINE SYNTHASE-LIKE"/>
    <property type="match status" value="1"/>
</dbReference>
<evidence type="ECO:0000256" key="1">
    <source>
        <dbReference type="ARBA" id="ARBA00009861"/>
    </source>
</evidence>
<protein>
    <submittedName>
        <fullName evidence="5">Uncharacterized protein</fullName>
    </submittedName>
</protein>
<evidence type="ECO:0000256" key="4">
    <source>
        <dbReference type="SAM" id="SignalP"/>
    </source>
</evidence>
<proteinExistence type="inferred from homology"/>
<evidence type="ECO:0000256" key="2">
    <source>
        <dbReference type="ARBA" id="ARBA00022679"/>
    </source>
</evidence>
<feature type="chain" id="PRO_5042169349" evidence="4">
    <location>
        <begin position="28"/>
        <end position="465"/>
    </location>
</feature>
<keyword evidence="3" id="KW-0012">Acyltransferase</keyword>
<comment type="similarity">
    <text evidence="1">Belongs to the plant acyltransferase family.</text>
</comment>
<evidence type="ECO:0000256" key="3">
    <source>
        <dbReference type="ARBA" id="ARBA00023315"/>
    </source>
</evidence>
<evidence type="ECO:0000313" key="6">
    <source>
        <dbReference type="Proteomes" id="UP001281410"/>
    </source>
</evidence>
<keyword evidence="4" id="KW-0732">Signal</keyword>
<dbReference type="AlphaFoldDB" id="A0AAE0ECT1"/>
<gene>
    <name evidence="5" type="ORF">Dsin_010576</name>
</gene>
<dbReference type="Proteomes" id="UP001281410">
    <property type="component" value="Unassembled WGS sequence"/>
</dbReference>
<dbReference type="GO" id="GO:0016746">
    <property type="term" value="F:acyltransferase activity"/>
    <property type="evidence" value="ECO:0007669"/>
    <property type="project" value="UniProtKB-KW"/>
</dbReference>
<accession>A0AAE0ECT1</accession>
<comment type="caution">
    <text evidence="5">The sequence shown here is derived from an EMBL/GenBank/DDBJ whole genome shotgun (WGS) entry which is preliminary data.</text>
</comment>
<keyword evidence="2" id="KW-0808">Transferase</keyword>
<dbReference type="InterPro" id="IPR023213">
    <property type="entry name" value="CAT-like_dom_sf"/>
</dbReference>
<organism evidence="5 6">
    <name type="scientific">Dipteronia sinensis</name>
    <dbReference type="NCBI Taxonomy" id="43782"/>
    <lineage>
        <taxon>Eukaryota</taxon>
        <taxon>Viridiplantae</taxon>
        <taxon>Streptophyta</taxon>
        <taxon>Embryophyta</taxon>
        <taxon>Tracheophyta</taxon>
        <taxon>Spermatophyta</taxon>
        <taxon>Magnoliopsida</taxon>
        <taxon>eudicotyledons</taxon>
        <taxon>Gunneridae</taxon>
        <taxon>Pentapetalae</taxon>
        <taxon>rosids</taxon>
        <taxon>malvids</taxon>
        <taxon>Sapindales</taxon>
        <taxon>Sapindaceae</taxon>
        <taxon>Hippocastanoideae</taxon>
        <taxon>Acereae</taxon>
        <taxon>Dipteronia</taxon>
    </lineage>
</organism>
<name>A0AAE0ECT1_9ROSI</name>
<keyword evidence="6" id="KW-1185">Reference proteome</keyword>
<dbReference type="PANTHER" id="PTHR31623">
    <property type="entry name" value="F21J9.9"/>
    <property type="match status" value="1"/>
</dbReference>
<dbReference type="Gene3D" id="3.30.559.10">
    <property type="entry name" value="Chloramphenicol acetyltransferase-like domain"/>
    <property type="match status" value="2"/>
</dbReference>
<dbReference type="EMBL" id="JANJYJ010000003">
    <property type="protein sequence ID" value="KAK3223551.1"/>
    <property type="molecule type" value="Genomic_DNA"/>
</dbReference>